<organism evidence="2 3">
    <name type="scientific">Coccidioides posadasii RMSCC 3488</name>
    <dbReference type="NCBI Taxonomy" id="454284"/>
    <lineage>
        <taxon>Eukaryota</taxon>
        <taxon>Fungi</taxon>
        <taxon>Dikarya</taxon>
        <taxon>Ascomycota</taxon>
        <taxon>Pezizomycotina</taxon>
        <taxon>Eurotiomycetes</taxon>
        <taxon>Eurotiomycetidae</taxon>
        <taxon>Onygenales</taxon>
        <taxon>Onygenaceae</taxon>
        <taxon>Coccidioides</taxon>
    </lineage>
</organism>
<gene>
    <name evidence="2" type="ORF">CPAG_09429</name>
</gene>
<dbReference type="Proteomes" id="UP000054567">
    <property type="component" value="Unassembled WGS sequence"/>
</dbReference>
<reference evidence="3" key="2">
    <citation type="journal article" date="2009" name="Genome Res.">
        <title>Comparative genomic analyses of the human fungal pathogens Coccidioides and their relatives.</title>
        <authorList>
            <person name="Sharpton T.J."/>
            <person name="Stajich J.E."/>
            <person name="Rounsley S.D."/>
            <person name="Gardner M.J."/>
            <person name="Wortman J.R."/>
            <person name="Jordar V.S."/>
            <person name="Maiti R."/>
            <person name="Kodira C.D."/>
            <person name="Neafsey D.E."/>
            <person name="Zeng Q."/>
            <person name="Hung C.-Y."/>
            <person name="McMahan C."/>
            <person name="Muszewska A."/>
            <person name="Grynberg M."/>
            <person name="Mandel M.A."/>
            <person name="Kellner E.M."/>
            <person name="Barker B.M."/>
            <person name="Galgiani J.N."/>
            <person name="Orbach M.J."/>
            <person name="Kirkland T.N."/>
            <person name="Cole G.T."/>
            <person name="Henn M.R."/>
            <person name="Birren B.W."/>
            <person name="Taylor J.W."/>
        </authorList>
    </citation>
    <scope>NUCLEOTIDE SEQUENCE [LARGE SCALE GENOMIC DNA]</scope>
    <source>
        <strain evidence="3">RMSCC 3488</strain>
    </source>
</reference>
<evidence type="ECO:0000256" key="1">
    <source>
        <dbReference type="SAM" id="MobiDB-lite"/>
    </source>
</evidence>
<feature type="compositionally biased region" description="Basic and acidic residues" evidence="1">
    <location>
        <begin position="26"/>
        <end position="46"/>
    </location>
</feature>
<dbReference type="EMBL" id="DS268114">
    <property type="protein sequence ID" value="KMM73139.1"/>
    <property type="molecule type" value="Genomic_DNA"/>
</dbReference>
<accession>A0A0J6FVH2</accession>
<proteinExistence type="predicted"/>
<evidence type="ECO:0000313" key="3">
    <source>
        <dbReference type="Proteomes" id="UP000054567"/>
    </source>
</evidence>
<dbReference type="AlphaFoldDB" id="A0A0J6FVH2"/>
<dbReference type="VEuPathDB" id="FungiDB:CPAG_09429"/>
<sequence>MKDLICNSGASLHRPVGSMNFLATEPESRQRELTSGERAPSDKCGRSDGAWSMCGNRENALISKERLFLFSEIRIYPAGPLAIG</sequence>
<protein>
    <submittedName>
        <fullName evidence="2">Uncharacterized protein</fullName>
    </submittedName>
</protein>
<reference evidence="2 3" key="1">
    <citation type="submission" date="2007-06" db="EMBL/GenBank/DDBJ databases">
        <title>The Genome Sequence of Coccidioides posadasii RMSCC_3488.</title>
        <authorList>
            <consortium name="Coccidioides Genome Resources Consortium"/>
            <consortium name="The Broad Institute Genome Sequencing Platform"/>
            <person name="Henn M.R."/>
            <person name="Sykes S."/>
            <person name="Young S."/>
            <person name="Jaffe D."/>
            <person name="Berlin A."/>
            <person name="Alvarez P."/>
            <person name="Butler J."/>
            <person name="Gnerre S."/>
            <person name="Grabherr M."/>
            <person name="Mauceli E."/>
            <person name="Brockman W."/>
            <person name="Kodira C."/>
            <person name="Alvarado L."/>
            <person name="Zeng Q."/>
            <person name="Crawford M."/>
            <person name="Antoine C."/>
            <person name="Devon K."/>
            <person name="Galgiani J."/>
            <person name="Orsborn K."/>
            <person name="Lewis M.L."/>
            <person name="Nusbaum C."/>
            <person name="Galagan J."/>
            <person name="Birren B."/>
        </authorList>
    </citation>
    <scope>NUCLEOTIDE SEQUENCE [LARGE SCALE GENOMIC DNA]</scope>
    <source>
        <strain evidence="2 3">RMSCC 3488</strain>
    </source>
</reference>
<name>A0A0J6FVH2_COCPO</name>
<reference evidence="3" key="3">
    <citation type="journal article" date="2010" name="Genome Res.">
        <title>Population genomic sequencing of Coccidioides fungi reveals recent hybridization and transposon control.</title>
        <authorList>
            <person name="Neafsey D.E."/>
            <person name="Barker B.M."/>
            <person name="Sharpton T.J."/>
            <person name="Stajich J.E."/>
            <person name="Park D.J."/>
            <person name="Whiston E."/>
            <person name="Hung C.-Y."/>
            <person name="McMahan C."/>
            <person name="White J."/>
            <person name="Sykes S."/>
            <person name="Heiman D."/>
            <person name="Young S."/>
            <person name="Zeng Q."/>
            <person name="Abouelleil A."/>
            <person name="Aftuck L."/>
            <person name="Bessette D."/>
            <person name="Brown A."/>
            <person name="FitzGerald M."/>
            <person name="Lui A."/>
            <person name="Macdonald J.P."/>
            <person name="Priest M."/>
            <person name="Orbach M.J."/>
            <person name="Galgiani J.N."/>
            <person name="Kirkland T.N."/>
            <person name="Cole G.T."/>
            <person name="Birren B.W."/>
            <person name="Henn M.R."/>
            <person name="Taylor J.W."/>
            <person name="Rounsley S.D."/>
        </authorList>
    </citation>
    <scope>NUCLEOTIDE SEQUENCE [LARGE SCALE GENOMIC DNA]</scope>
    <source>
        <strain evidence="3">RMSCC 3488</strain>
    </source>
</reference>
<evidence type="ECO:0000313" key="2">
    <source>
        <dbReference type="EMBL" id="KMM73139.1"/>
    </source>
</evidence>
<feature type="region of interest" description="Disordered" evidence="1">
    <location>
        <begin position="26"/>
        <end position="47"/>
    </location>
</feature>